<evidence type="ECO:0000259" key="1">
    <source>
        <dbReference type="PROSITE" id="PS52006"/>
    </source>
</evidence>
<dbReference type="Pfam" id="PF16483">
    <property type="entry name" value="Glyco_hydro_64"/>
    <property type="match status" value="1"/>
</dbReference>
<dbReference type="Gene3D" id="2.60.110.10">
    <property type="entry name" value="Thaumatin"/>
    <property type="match status" value="1"/>
</dbReference>
<reference evidence="2 3" key="1">
    <citation type="submission" date="2021-03" db="EMBL/GenBank/DDBJ databases">
        <title>Whole genome shotgun sequence of Actinoplanes toevensis NBRC 105298.</title>
        <authorList>
            <person name="Komaki H."/>
            <person name="Tamura T."/>
        </authorList>
    </citation>
    <scope>NUCLEOTIDE SEQUENCE [LARGE SCALE GENOMIC DNA]</scope>
    <source>
        <strain evidence="2 3">NBRC 105298</strain>
    </source>
</reference>
<accession>A0A919W9R9</accession>
<dbReference type="PROSITE" id="PS52006">
    <property type="entry name" value="GH64"/>
    <property type="match status" value="1"/>
</dbReference>
<keyword evidence="3" id="KW-1185">Reference proteome</keyword>
<name>A0A919W9R9_9ACTN</name>
<gene>
    <name evidence="2" type="ORF">Ato02nite_079930</name>
</gene>
<feature type="domain" description="GH64" evidence="1">
    <location>
        <begin position="1"/>
        <end position="55"/>
    </location>
</feature>
<sequence>MSNFYRAAPANYYAKFWHDNALGNLAYGFPYDDVAGQSTFISHSDPQYLLVAVGW</sequence>
<dbReference type="InterPro" id="IPR037176">
    <property type="entry name" value="Osmotin/thaumatin-like_sf"/>
</dbReference>
<dbReference type="Proteomes" id="UP000677082">
    <property type="component" value="Unassembled WGS sequence"/>
</dbReference>
<evidence type="ECO:0000313" key="3">
    <source>
        <dbReference type="Proteomes" id="UP000677082"/>
    </source>
</evidence>
<protein>
    <recommendedName>
        <fullName evidence="1">GH64 domain-containing protein</fullName>
    </recommendedName>
</protein>
<comment type="caution">
    <text evidence="2">The sequence shown here is derived from an EMBL/GenBank/DDBJ whole genome shotgun (WGS) entry which is preliminary data.</text>
</comment>
<proteinExistence type="predicted"/>
<dbReference type="InterPro" id="IPR032477">
    <property type="entry name" value="Glyco_hydro_64"/>
</dbReference>
<evidence type="ECO:0000313" key="2">
    <source>
        <dbReference type="EMBL" id="GIM96200.1"/>
    </source>
</evidence>
<organism evidence="2 3">
    <name type="scientific">Paractinoplanes toevensis</name>
    <dbReference type="NCBI Taxonomy" id="571911"/>
    <lineage>
        <taxon>Bacteria</taxon>
        <taxon>Bacillati</taxon>
        <taxon>Actinomycetota</taxon>
        <taxon>Actinomycetes</taxon>
        <taxon>Micromonosporales</taxon>
        <taxon>Micromonosporaceae</taxon>
        <taxon>Paractinoplanes</taxon>
    </lineage>
</organism>
<dbReference type="AlphaFoldDB" id="A0A919W9R9"/>
<dbReference type="EMBL" id="BOQN01000107">
    <property type="protein sequence ID" value="GIM96200.1"/>
    <property type="molecule type" value="Genomic_DNA"/>
</dbReference>